<protein>
    <submittedName>
        <fullName evidence="1">Uncharacterized protein</fullName>
    </submittedName>
</protein>
<reference evidence="1 2" key="1">
    <citation type="journal article" date="2016" name="Nat. Commun.">
        <title>Thousands of microbial genomes shed light on interconnected biogeochemical processes in an aquifer system.</title>
        <authorList>
            <person name="Anantharaman K."/>
            <person name="Brown C.T."/>
            <person name="Hug L.A."/>
            <person name="Sharon I."/>
            <person name="Castelle C.J."/>
            <person name="Probst A.J."/>
            <person name="Thomas B.C."/>
            <person name="Singh A."/>
            <person name="Wilkins M.J."/>
            <person name="Karaoz U."/>
            <person name="Brodie E.L."/>
            <person name="Williams K.H."/>
            <person name="Hubbard S.S."/>
            <person name="Banfield J.F."/>
        </authorList>
    </citation>
    <scope>NUCLEOTIDE SEQUENCE [LARGE SCALE GENOMIC DNA]</scope>
</reference>
<dbReference type="AlphaFoldDB" id="A0A1G2PMT4"/>
<dbReference type="Proteomes" id="UP000178646">
    <property type="component" value="Unassembled WGS sequence"/>
</dbReference>
<gene>
    <name evidence="1" type="ORF">A2W59_00650</name>
</gene>
<comment type="caution">
    <text evidence="1">The sequence shown here is derived from an EMBL/GenBank/DDBJ whole genome shotgun (WGS) entry which is preliminary data.</text>
</comment>
<accession>A0A1G2PMT4</accession>
<evidence type="ECO:0000313" key="2">
    <source>
        <dbReference type="Proteomes" id="UP000178646"/>
    </source>
</evidence>
<evidence type="ECO:0000313" key="1">
    <source>
        <dbReference type="EMBL" id="OHA49573.1"/>
    </source>
</evidence>
<name>A0A1G2PMT4_9BACT</name>
<dbReference type="EMBL" id="MHSU01000031">
    <property type="protein sequence ID" value="OHA49573.1"/>
    <property type="molecule type" value="Genomic_DNA"/>
</dbReference>
<organism evidence="1 2">
    <name type="scientific">Candidatus Terrybacteria bacterium RIFCSPHIGHO2_02_41_19</name>
    <dbReference type="NCBI Taxonomy" id="1802364"/>
    <lineage>
        <taxon>Bacteria</taxon>
        <taxon>Candidatus Terryibacteriota</taxon>
    </lineage>
</organism>
<sequence>MVLENEFHEILEKKGMVEQCRQIWWKQWKTHQDKFGGSREALENLVIAAIKNGCKAPCSL</sequence>
<proteinExistence type="predicted"/>